<dbReference type="EMBL" id="SLYB01000029">
    <property type="protein sequence ID" value="TCP92031.1"/>
    <property type="molecule type" value="Genomic_DNA"/>
</dbReference>
<feature type="signal peptide" evidence="1">
    <location>
        <begin position="1"/>
        <end position="23"/>
    </location>
</feature>
<accession>A0A4R2STJ6</accession>
<name>A0A4R2STJ6_9PAST</name>
<evidence type="ECO:0000256" key="1">
    <source>
        <dbReference type="SAM" id="SignalP"/>
    </source>
</evidence>
<keyword evidence="1" id="KW-0732">Signal</keyword>
<dbReference type="RefSeq" id="WP_165870258.1">
    <property type="nucleotide sequence ID" value="NZ_SLYB01000029.1"/>
</dbReference>
<dbReference type="Proteomes" id="UP000295763">
    <property type="component" value="Unassembled WGS sequence"/>
</dbReference>
<evidence type="ECO:0000313" key="3">
    <source>
        <dbReference type="Proteomes" id="UP000295763"/>
    </source>
</evidence>
<proteinExistence type="predicted"/>
<dbReference type="PROSITE" id="PS51257">
    <property type="entry name" value="PROKAR_LIPOPROTEIN"/>
    <property type="match status" value="1"/>
</dbReference>
<protein>
    <recommendedName>
        <fullName evidence="4">Lipoprotein</fullName>
    </recommendedName>
</protein>
<sequence>MKKWLIILTLSALLAACSSTDVGGSIGAGGGSNGVGVGFGIGTGIRF</sequence>
<evidence type="ECO:0000313" key="2">
    <source>
        <dbReference type="EMBL" id="TCP92031.1"/>
    </source>
</evidence>
<organism evidence="2 3">
    <name type="scientific">Cricetibacter osteomyelitidis</name>
    <dbReference type="NCBI Taxonomy" id="1521931"/>
    <lineage>
        <taxon>Bacteria</taxon>
        <taxon>Pseudomonadati</taxon>
        <taxon>Pseudomonadota</taxon>
        <taxon>Gammaproteobacteria</taxon>
        <taxon>Pasteurellales</taxon>
        <taxon>Pasteurellaceae</taxon>
        <taxon>Cricetibacter</taxon>
    </lineage>
</organism>
<comment type="caution">
    <text evidence="2">The sequence shown here is derived from an EMBL/GenBank/DDBJ whole genome shotgun (WGS) entry which is preliminary data.</text>
</comment>
<reference evidence="2 3" key="1">
    <citation type="submission" date="2019-03" db="EMBL/GenBank/DDBJ databases">
        <title>Genomic Encyclopedia of Type Strains, Phase IV (KMG-IV): sequencing the most valuable type-strain genomes for metagenomic binning, comparative biology and taxonomic classification.</title>
        <authorList>
            <person name="Goeker M."/>
        </authorList>
    </citation>
    <scope>NUCLEOTIDE SEQUENCE [LARGE SCALE GENOMIC DNA]</scope>
    <source>
        <strain evidence="2 3">DSM 28404</strain>
    </source>
</reference>
<gene>
    <name evidence="2" type="ORF">EDC44_1297</name>
</gene>
<dbReference type="AlphaFoldDB" id="A0A4R2STJ6"/>
<evidence type="ECO:0008006" key="4">
    <source>
        <dbReference type="Google" id="ProtNLM"/>
    </source>
</evidence>
<feature type="chain" id="PRO_5020584052" description="Lipoprotein" evidence="1">
    <location>
        <begin position="24"/>
        <end position="47"/>
    </location>
</feature>
<keyword evidence="3" id="KW-1185">Reference proteome</keyword>